<gene>
    <name evidence="2" type="primary">Nefm-L2</name>
    <name evidence="2" type="ORF">Hamer_G018245</name>
</gene>
<organism evidence="2 3">
    <name type="scientific">Homarus americanus</name>
    <name type="common">American lobster</name>
    <dbReference type="NCBI Taxonomy" id="6706"/>
    <lineage>
        <taxon>Eukaryota</taxon>
        <taxon>Metazoa</taxon>
        <taxon>Ecdysozoa</taxon>
        <taxon>Arthropoda</taxon>
        <taxon>Crustacea</taxon>
        <taxon>Multicrustacea</taxon>
        <taxon>Malacostraca</taxon>
        <taxon>Eumalacostraca</taxon>
        <taxon>Eucarida</taxon>
        <taxon>Decapoda</taxon>
        <taxon>Pleocyemata</taxon>
        <taxon>Astacidea</taxon>
        <taxon>Nephropoidea</taxon>
        <taxon>Nephropidae</taxon>
        <taxon>Homarus</taxon>
    </lineage>
</organism>
<feature type="region of interest" description="Disordered" evidence="1">
    <location>
        <begin position="421"/>
        <end position="504"/>
    </location>
</feature>
<accession>A0A8J5JK22</accession>
<feature type="compositionally biased region" description="Basic and acidic residues" evidence="1">
    <location>
        <begin position="130"/>
        <end position="142"/>
    </location>
</feature>
<keyword evidence="3" id="KW-1185">Reference proteome</keyword>
<feature type="region of interest" description="Disordered" evidence="1">
    <location>
        <begin position="509"/>
        <end position="528"/>
    </location>
</feature>
<evidence type="ECO:0000313" key="2">
    <source>
        <dbReference type="EMBL" id="KAG7154494.1"/>
    </source>
</evidence>
<proteinExistence type="predicted"/>
<feature type="region of interest" description="Disordered" evidence="1">
    <location>
        <begin position="1"/>
        <end position="30"/>
    </location>
</feature>
<feature type="compositionally biased region" description="Low complexity" evidence="1">
    <location>
        <begin position="451"/>
        <end position="461"/>
    </location>
</feature>
<feature type="compositionally biased region" description="Basic and acidic residues" evidence="1">
    <location>
        <begin position="43"/>
        <end position="62"/>
    </location>
</feature>
<name>A0A8J5JK22_HOMAM</name>
<sequence>MSSTGETSIDELVRETEQAEITVPTSPDSDLNKLLETLHAFEEESTKKLQKLKENEIDRQDSTENMQPDNDGQENDKTEKDDTKRRKNEMTLEENGKRMQGRDMKRQGESDMTEKTDGKTDDISSPGDSLESRSQDDECRGDEADDERSEPDDNNRVKGDEVDGEEDAQKSLAEALRALTSLNINFDNVTGAGKYQGVTGVESAGPQHEPHMWSQVVGPRDDPQPNRVRFDINALNQELANLLRMAGQPLDPRVWEGSTTNQSEIPSIPPPKPAHIHPSQAQPNHALAQASHSPAKPSHAQIPAVHINEYQEYLPPLQVVTGPPPPKPPRVKFPINENFRAQATHLSKSMGSLIHHDKEEKINTNTQESLSAKTVEGNSERKDNVFLSAFRSKGVRERVRSFTKKKNKRVKSLQIGEPVDFKHLGGSHVNKQVETVPEDEETKTTEDPKTTEPSVTTETTTADNTMMVIKTATDVSTEAPVTDDNRSYNKETGNQPEDKKTDITVNVTIEHKTEQQTRDPAETEKTKE</sequence>
<protein>
    <submittedName>
        <fullName evidence="2">Putative Neurofilament medium polypeptide-like 2</fullName>
    </submittedName>
</protein>
<comment type="caution">
    <text evidence="2">The sequence shown here is derived from an EMBL/GenBank/DDBJ whole genome shotgun (WGS) entry which is preliminary data.</text>
</comment>
<dbReference type="AlphaFoldDB" id="A0A8J5JK22"/>
<feature type="compositionally biased region" description="Basic and acidic residues" evidence="1">
    <location>
        <begin position="151"/>
        <end position="161"/>
    </location>
</feature>
<dbReference type="Proteomes" id="UP000747542">
    <property type="component" value="Unassembled WGS sequence"/>
</dbReference>
<feature type="compositionally biased region" description="Basic and acidic residues" evidence="1">
    <location>
        <begin position="74"/>
        <end position="122"/>
    </location>
</feature>
<reference evidence="2" key="1">
    <citation type="journal article" date="2021" name="Sci. Adv.">
        <title>The American lobster genome reveals insights on longevity, neural, and immune adaptations.</title>
        <authorList>
            <person name="Polinski J.M."/>
            <person name="Zimin A.V."/>
            <person name="Clark K.F."/>
            <person name="Kohn A.B."/>
            <person name="Sadowski N."/>
            <person name="Timp W."/>
            <person name="Ptitsyn A."/>
            <person name="Khanna P."/>
            <person name="Romanova D.Y."/>
            <person name="Williams P."/>
            <person name="Greenwood S.J."/>
            <person name="Moroz L.L."/>
            <person name="Walt D.R."/>
            <person name="Bodnar A.G."/>
        </authorList>
    </citation>
    <scope>NUCLEOTIDE SEQUENCE</scope>
    <source>
        <strain evidence="2">GMGI-L3</strain>
    </source>
</reference>
<evidence type="ECO:0000313" key="3">
    <source>
        <dbReference type="Proteomes" id="UP000747542"/>
    </source>
</evidence>
<dbReference type="EMBL" id="JAHLQT010044460">
    <property type="protein sequence ID" value="KAG7154494.1"/>
    <property type="molecule type" value="Genomic_DNA"/>
</dbReference>
<evidence type="ECO:0000256" key="1">
    <source>
        <dbReference type="SAM" id="MobiDB-lite"/>
    </source>
</evidence>
<feature type="region of interest" description="Disordered" evidence="1">
    <location>
        <begin position="258"/>
        <end position="299"/>
    </location>
</feature>
<feature type="region of interest" description="Disordered" evidence="1">
    <location>
        <begin position="43"/>
        <end position="171"/>
    </location>
</feature>